<dbReference type="AlphaFoldDB" id="A0A0X8XA90"/>
<dbReference type="SUPFAM" id="SSF56801">
    <property type="entry name" value="Acetyl-CoA synthetase-like"/>
    <property type="match status" value="1"/>
</dbReference>
<dbReference type="PANTHER" id="PTHR43767">
    <property type="entry name" value="LONG-CHAIN-FATTY-ACID--COA LIGASE"/>
    <property type="match status" value="1"/>
</dbReference>
<protein>
    <submittedName>
        <fullName evidence="2">1-acyl-sn-glycerol-3-phosphate acyltransferase</fullName>
    </submittedName>
</protein>
<keyword evidence="3" id="KW-1185">Reference proteome</keyword>
<dbReference type="EMBL" id="AP017372">
    <property type="protein sequence ID" value="BAU58334.1"/>
    <property type="molecule type" value="Genomic_DNA"/>
</dbReference>
<sequence>MVAQLNTLQDLVRRLEQEGDRDAVRMLTRESLVTWNYAELAQAARELGAGLAANGVEKGDPVGLLAPNTAEWIVACLGIIEAGAIVTPYDTQMPSAELAHAISDSGVRYVFTAGEPAQRLAQLDLQNPPKAIRLDAEPQGSNSWHAWRRANKPAPAQVHADDLATLFYTSGTTGAPKGVLLTHGNIAANLTALISQQIAFRDDRVFVPLPYHHVYPFSIGLFTPLTLGATIVLPYSVLGPQIVRALKEGDASIILGVPRLYEALNSAIQTRVAERGARAQKIFAAMQSTSRYARERFGWRIGKYLFRGLQKRMAPSVRMVVSGGAPLDPELGESLRSLGWEVATGYGLTETSPILAYNPPGQAKLDSAGLPLPGVELRIGELEGQDEQAEDARPGLGEVQARGPNVFIGYHNLPEKTDKAFTKDGFYRTGDLGWFDDEGYLHLEGRASEMIVLGGGENIDPERVEKVLCSAQAIRDAGVLEQNGRLVAVLFADPEALRGMDSGTARQQVNEALQERKEQLPSHHQISDYRISPDPLPRTRLGKMRRHKLRELYERIESGEVKQEQQPVAIESMAVEDQQLLQITPARRVWDVLAKRFSAVRLTPDTDLRLDLGIDSLGWVDLTLELREQGGVIIGEEVISRVQTVRDLLREAADAAEAGSDEDDGALPLVEQLANPDDALTDEHKRWLSSRTLSERLVGRVILGVDRLFFRWYCPLEVEGVDQIPLFDPVLLAPNHRSIMDSPALGSTLPYARLERIYWGGFTGILFKNAGVRYFSRSTQVLPVDPRAGARTSLALGAAALQRGYGLVWFPEGRRAPSNEVLQFQPGVGLLLQAHPVPVVPVWIEGTEQAMPIGRRWPRPGKLRIRFGAPVMPHTLEEEGEGDTREQRIANALRERVLELGEGSSSGD</sequence>
<keyword evidence="2" id="KW-0808">Transferase</keyword>
<dbReference type="GO" id="GO:0016878">
    <property type="term" value="F:acid-thiol ligase activity"/>
    <property type="evidence" value="ECO:0007669"/>
    <property type="project" value="UniProtKB-ARBA"/>
</dbReference>
<proteinExistence type="predicted"/>
<dbReference type="PROSITE" id="PS00455">
    <property type="entry name" value="AMP_BINDING"/>
    <property type="match status" value="1"/>
</dbReference>
<dbReference type="InterPro" id="IPR042099">
    <property type="entry name" value="ANL_N_sf"/>
</dbReference>
<dbReference type="InterPro" id="IPR050237">
    <property type="entry name" value="ATP-dep_AMP-bd_enzyme"/>
</dbReference>
<dbReference type="Pfam" id="PF00550">
    <property type="entry name" value="PP-binding"/>
    <property type="match status" value="1"/>
</dbReference>
<evidence type="ECO:0000313" key="2">
    <source>
        <dbReference type="EMBL" id="BAU58334.1"/>
    </source>
</evidence>
<feature type="domain" description="Carrier" evidence="1">
    <location>
        <begin position="576"/>
        <end position="656"/>
    </location>
</feature>
<dbReference type="InterPro" id="IPR002123">
    <property type="entry name" value="Plipid/glycerol_acylTrfase"/>
</dbReference>
<dbReference type="Gene3D" id="3.40.50.12780">
    <property type="entry name" value="N-terminal domain of ligase-like"/>
    <property type="match status" value="1"/>
</dbReference>
<accession>A0A0X8XA90</accession>
<dbReference type="OrthoDB" id="5296889at2"/>
<evidence type="ECO:0000259" key="1">
    <source>
        <dbReference type="PROSITE" id="PS50075"/>
    </source>
</evidence>
<reference evidence="2" key="1">
    <citation type="submission" date="2016-02" db="EMBL/GenBank/DDBJ databases">
        <title>Halorhodospira halochloris DSM-1059 complete genome, version 2.</title>
        <authorList>
            <person name="Tsukatani Y."/>
        </authorList>
    </citation>
    <scope>NUCLEOTIDE SEQUENCE</scope>
    <source>
        <strain evidence="2">DSM 1059</strain>
    </source>
</reference>
<gene>
    <name evidence="2" type="ORF">HH1059_16240</name>
</gene>
<name>A0A0X8XA90_HALHR</name>
<keyword evidence="2" id="KW-0012">Acyltransferase</keyword>
<evidence type="ECO:0000313" key="3">
    <source>
        <dbReference type="Proteomes" id="UP000218890"/>
    </source>
</evidence>
<dbReference type="CDD" id="cd07989">
    <property type="entry name" value="LPLAT_AGPAT-like"/>
    <property type="match status" value="1"/>
</dbReference>
<dbReference type="GO" id="GO:0016746">
    <property type="term" value="F:acyltransferase activity"/>
    <property type="evidence" value="ECO:0007669"/>
    <property type="project" value="UniProtKB-KW"/>
</dbReference>
<dbReference type="Gene3D" id="1.10.1200.10">
    <property type="entry name" value="ACP-like"/>
    <property type="match status" value="1"/>
</dbReference>
<dbReference type="SUPFAM" id="SSF69593">
    <property type="entry name" value="Glycerol-3-phosphate (1)-acyltransferase"/>
    <property type="match status" value="1"/>
</dbReference>
<dbReference type="InterPro" id="IPR036736">
    <property type="entry name" value="ACP-like_sf"/>
</dbReference>
<dbReference type="Pfam" id="PF23562">
    <property type="entry name" value="AMP-binding_C_3"/>
    <property type="match status" value="1"/>
</dbReference>
<dbReference type="Gene3D" id="3.30.300.30">
    <property type="match status" value="1"/>
</dbReference>
<dbReference type="Proteomes" id="UP000218890">
    <property type="component" value="Chromosome"/>
</dbReference>
<dbReference type="PANTHER" id="PTHR43767:SF1">
    <property type="entry name" value="NONRIBOSOMAL PEPTIDE SYNTHASE PES1 (EUROFUNG)-RELATED"/>
    <property type="match status" value="1"/>
</dbReference>
<dbReference type="InterPro" id="IPR020845">
    <property type="entry name" value="AMP-binding_CS"/>
</dbReference>
<dbReference type="SUPFAM" id="SSF47336">
    <property type="entry name" value="ACP-like"/>
    <property type="match status" value="1"/>
</dbReference>
<dbReference type="InterPro" id="IPR045851">
    <property type="entry name" value="AMP-bd_C_sf"/>
</dbReference>
<dbReference type="PROSITE" id="PS50075">
    <property type="entry name" value="CARRIER"/>
    <property type="match status" value="1"/>
</dbReference>
<dbReference type="SMART" id="SM00563">
    <property type="entry name" value="PlsC"/>
    <property type="match status" value="1"/>
</dbReference>
<dbReference type="KEGG" id="hhk:HH1059_16240"/>
<organism evidence="2 3">
    <name type="scientific">Halorhodospira halochloris</name>
    <name type="common">Ectothiorhodospira halochloris</name>
    <dbReference type="NCBI Taxonomy" id="1052"/>
    <lineage>
        <taxon>Bacteria</taxon>
        <taxon>Pseudomonadati</taxon>
        <taxon>Pseudomonadota</taxon>
        <taxon>Gammaproteobacteria</taxon>
        <taxon>Chromatiales</taxon>
        <taxon>Ectothiorhodospiraceae</taxon>
        <taxon>Halorhodospira</taxon>
    </lineage>
</organism>
<dbReference type="Pfam" id="PF00501">
    <property type="entry name" value="AMP-binding"/>
    <property type="match status" value="1"/>
</dbReference>
<dbReference type="Pfam" id="PF01553">
    <property type="entry name" value="Acyltransferase"/>
    <property type="match status" value="1"/>
</dbReference>
<dbReference type="InterPro" id="IPR009081">
    <property type="entry name" value="PP-bd_ACP"/>
</dbReference>
<dbReference type="InterPro" id="IPR000873">
    <property type="entry name" value="AMP-dep_synth/lig_dom"/>
</dbReference>